<dbReference type="GO" id="GO:0003677">
    <property type="term" value="F:DNA binding"/>
    <property type="evidence" value="ECO:0007669"/>
    <property type="project" value="UniProtKB-KW"/>
</dbReference>
<dbReference type="Proteomes" id="UP000199428">
    <property type="component" value="Unassembled WGS sequence"/>
</dbReference>
<keyword evidence="2" id="KW-0812">Transmembrane</keyword>
<reference evidence="3 4" key="1">
    <citation type="submission" date="2016-10" db="EMBL/GenBank/DDBJ databases">
        <authorList>
            <person name="de Groot N.N."/>
        </authorList>
    </citation>
    <scope>NUCLEOTIDE SEQUENCE [LARGE SCALE GENOMIC DNA]</scope>
    <source>
        <strain evidence="3 4">DSM 10317</strain>
    </source>
</reference>
<feature type="coiled-coil region" evidence="1">
    <location>
        <begin position="329"/>
        <end position="359"/>
    </location>
</feature>
<sequence>MNNKDIFKYGEEILNRINRASESGDFSHLSRDIKTTVSNATYDIGSEIRDAIENGVRSVFSGRRDNRTPFFSTRVDKKMGVGKIVAGGIITGYGTLGFLANLIVMAVGVSSLPLFITLALVDAVVLSVGIGLLGAGINNRKLIKNYFNFGNIIGKRPYITFRELADKTGIPANDVLRQIKQMKKRGFLPNAAIDNAETTLMLTDEVYNQYTRSIEYNEQKKKEEQSVAKEILKAKEANKVDYYTIDEDLPKDVKDILKEGNDYLNKIHYYNDLIPDTEEMSDKLYTLEATVLSIFKKLKEEPKVAGDLRKFMSYYLPTTEKLLQSYVDLRNENLDVENIKNSQREIEEATDVINDAFVKLLNQLFENSAWDISSDISVMKTMMKQDSLL</sequence>
<dbReference type="InterPro" id="IPR036390">
    <property type="entry name" value="WH_DNA-bd_sf"/>
</dbReference>
<accession>A0A1G5S3G9</accession>
<dbReference type="AlphaFoldDB" id="A0A1G5S3G9"/>
<dbReference type="Pfam" id="PF13412">
    <property type="entry name" value="HTH_24"/>
    <property type="match status" value="1"/>
</dbReference>
<dbReference type="SUPFAM" id="SSF46785">
    <property type="entry name" value="Winged helix' DNA-binding domain"/>
    <property type="match status" value="1"/>
</dbReference>
<evidence type="ECO:0000256" key="2">
    <source>
        <dbReference type="SAM" id="Phobius"/>
    </source>
</evidence>
<evidence type="ECO:0000313" key="3">
    <source>
        <dbReference type="EMBL" id="SCZ80677.1"/>
    </source>
</evidence>
<feature type="transmembrane region" description="Helical" evidence="2">
    <location>
        <begin position="84"/>
        <end position="108"/>
    </location>
</feature>
<protein>
    <submittedName>
        <fullName evidence="3">DNA-binding transcriptional regulator, Lrp family</fullName>
    </submittedName>
</protein>
<keyword evidence="2" id="KW-0472">Membrane</keyword>
<organism evidence="3 4">
    <name type="scientific">Pseudobutyrivibrio xylanivorans</name>
    <dbReference type="NCBI Taxonomy" id="185007"/>
    <lineage>
        <taxon>Bacteria</taxon>
        <taxon>Bacillati</taxon>
        <taxon>Bacillota</taxon>
        <taxon>Clostridia</taxon>
        <taxon>Lachnospirales</taxon>
        <taxon>Lachnospiraceae</taxon>
        <taxon>Pseudobutyrivibrio</taxon>
    </lineage>
</organism>
<keyword evidence="1" id="KW-0175">Coiled coil</keyword>
<dbReference type="EMBL" id="FMWK01000015">
    <property type="protein sequence ID" value="SCZ80677.1"/>
    <property type="molecule type" value="Genomic_DNA"/>
</dbReference>
<proteinExistence type="predicted"/>
<name>A0A1G5S3G9_PSEXY</name>
<evidence type="ECO:0000256" key="1">
    <source>
        <dbReference type="SAM" id="Coils"/>
    </source>
</evidence>
<dbReference type="RefSeq" id="WP_028247169.1">
    <property type="nucleotide sequence ID" value="NZ_FMWK01000015.1"/>
</dbReference>
<evidence type="ECO:0000313" key="4">
    <source>
        <dbReference type="Proteomes" id="UP000199428"/>
    </source>
</evidence>
<keyword evidence="2" id="KW-1133">Transmembrane helix</keyword>
<gene>
    <name evidence="3" type="ORF">SAMN02910350_02422</name>
</gene>
<feature type="transmembrane region" description="Helical" evidence="2">
    <location>
        <begin position="114"/>
        <end position="137"/>
    </location>
</feature>
<keyword evidence="3" id="KW-0238">DNA-binding</keyword>